<accession>A0A1A9ZFL1</accession>
<dbReference type="EnsemblMetazoa" id="GPAI013068-RA">
    <property type="protein sequence ID" value="GPAI013068-PA"/>
    <property type="gene ID" value="GPAI013068"/>
</dbReference>
<evidence type="ECO:0000313" key="2">
    <source>
        <dbReference type="EnsemblMetazoa" id="GPAI013068-PA"/>
    </source>
</evidence>
<reference evidence="3" key="1">
    <citation type="submission" date="2014-03" db="EMBL/GenBank/DDBJ databases">
        <authorList>
            <person name="Aksoy S."/>
            <person name="Warren W."/>
            <person name="Wilson R.K."/>
        </authorList>
    </citation>
    <scope>NUCLEOTIDE SEQUENCE [LARGE SCALE GENOMIC DNA]</scope>
    <source>
        <strain evidence="3">IAEA</strain>
    </source>
</reference>
<feature type="chain" id="PRO_5008402867" evidence="1">
    <location>
        <begin position="22"/>
        <end position="130"/>
    </location>
</feature>
<evidence type="ECO:0000313" key="3">
    <source>
        <dbReference type="Proteomes" id="UP000092445"/>
    </source>
</evidence>
<name>A0A1A9ZFL1_GLOPL</name>
<evidence type="ECO:0000256" key="1">
    <source>
        <dbReference type="SAM" id="SignalP"/>
    </source>
</evidence>
<dbReference type="AlphaFoldDB" id="A0A1A9ZFL1"/>
<organism evidence="2 3">
    <name type="scientific">Glossina pallidipes</name>
    <name type="common">Tsetse fly</name>
    <dbReference type="NCBI Taxonomy" id="7398"/>
    <lineage>
        <taxon>Eukaryota</taxon>
        <taxon>Metazoa</taxon>
        <taxon>Ecdysozoa</taxon>
        <taxon>Arthropoda</taxon>
        <taxon>Hexapoda</taxon>
        <taxon>Insecta</taxon>
        <taxon>Pterygota</taxon>
        <taxon>Neoptera</taxon>
        <taxon>Endopterygota</taxon>
        <taxon>Diptera</taxon>
        <taxon>Brachycera</taxon>
        <taxon>Muscomorpha</taxon>
        <taxon>Hippoboscoidea</taxon>
        <taxon>Glossinidae</taxon>
        <taxon>Glossina</taxon>
    </lineage>
</organism>
<protein>
    <submittedName>
        <fullName evidence="2">Uncharacterized protein</fullName>
    </submittedName>
</protein>
<dbReference type="VEuPathDB" id="VectorBase:GPAI013068"/>
<sequence length="130" mass="14507">MPSVGIMGTGIVTTFEAFVFALPALHEVCTEDEDVGQTQGAELTGVAVVDNSSLTRLYRVCIEVLAQDFQKFTATFNFDMDKTSASYFCVPEFGLEYLHMLSGITYFPHCLQNEIGSYDVIVTREEREKL</sequence>
<reference evidence="2" key="2">
    <citation type="submission" date="2020-05" db="UniProtKB">
        <authorList>
            <consortium name="EnsemblMetazoa"/>
        </authorList>
    </citation>
    <scope>IDENTIFICATION</scope>
    <source>
        <strain evidence="2">IAEA</strain>
    </source>
</reference>
<dbReference type="Proteomes" id="UP000092445">
    <property type="component" value="Unassembled WGS sequence"/>
</dbReference>
<keyword evidence="1" id="KW-0732">Signal</keyword>
<feature type="signal peptide" evidence="1">
    <location>
        <begin position="1"/>
        <end position="21"/>
    </location>
</feature>
<proteinExistence type="predicted"/>
<keyword evidence="3" id="KW-1185">Reference proteome</keyword>